<feature type="compositionally biased region" description="Basic and acidic residues" evidence="1">
    <location>
        <begin position="271"/>
        <end position="282"/>
    </location>
</feature>
<dbReference type="EMBL" id="PZQS01000014">
    <property type="protein sequence ID" value="PVD18837.1"/>
    <property type="molecule type" value="Genomic_DNA"/>
</dbReference>
<organism evidence="3 4">
    <name type="scientific">Pomacea canaliculata</name>
    <name type="common">Golden apple snail</name>
    <dbReference type="NCBI Taxonomy" id="400727"/>
    <lineage>
        <taxon>Eukaryota</taxon>
        <taxon>Metazoa</taxon>
        <taxon>Spiralia</taxon>
        <taxon>Lophotrochozoa</taxon>
        <taxon>Mollusca</taxon>
        <taxon>Gastropoda</taxon>
        <taxon>Caenogastropoda</taxon>
        <taxon>Architaenioglossa</taxon>
        <taxon>Ampullarioidea</taxon>
        <taxon>Ampullariidae</taxon>
        <taxon>Pomacea</taxon>
    </lineage>
</organism>
<evidence type="ECO:0000313" key="4">
    <source>
        <dbReference type="Proteomes" id="UP000245119"/>
    </source>
</evidence>
<proteinExistence type="predicted"/>
<keyword evidence="2" id="KW-0732">Signal</keyword>
<evidence type="ECO:0000256" key="2">
    <source>
        <dbReference type="SAM" id="SignalP"/>
    </source>
</evidence>
<reference evidence="3 4" key="1">
    <citation type="submission" date="2018-04" db="EMBL/GenBank/DDBJ databases">
        <title>The genome of golden apple snail Pomacea canaliculata provides insight into stress tolerance and invasive adaptation.</title>
        <authorList>
            <person name="Liu C."/>
            <person name="Liu B."/>
            <person name="Ren Y."/>
            <person name="Zhang Y."/>
            <person name="Wang H."/>
            <person name="Li S."/>
            <person name="Jiang F."/>
            <person name="Yin L."/>
            <person name="Zhang G."/>
            <person name="Qian W."/>
            <person name="Fan W."/>
        </authorList>
    </citation>
    <scope>NUCLEOTIDE SEQUENCE [LARGE SCALE GENOMIC DNA]</scope>
    <source>
        <strain evidence="3">SZHN2017</strain>
        <tissue evidence="3">Muscle</tissue>
    </source>
</reference>
<feature type="chain" id="PRO_5015575553" evidence="2">
    <location>
        <begin position="22"/>
        <end position="313"/>
    </location>
</feature>
<feature type="signal peptide" evidence="2">
    <location>
        <begin position="1"/>
        <end position="21"/>
    </location>
</feature>
<keyword evidence="4" id="KW-1185">Reference proteome</keyword>
<protein>
    <submittedName>
        <fullName evidence="3">Uncharacterized protein</fullName>
    </submittedName>
</protein>
<comment type="caution">
    <text evidence="3">The sequence shown here is derived from an EMBL/GenBank/DDBJ whole genome shotgun (WGS) entry which is preliminary data.</text>
</comment>
<dbReference type="AlphaFoldDB" id="A0A2T7NCF7"/>
<evidence type="ECO:0000256" key="1">
    <source>
        <dbReference type="SAM" id="MobiDB-lite"/>
    </source>
</evidence>
<evidence type="ECO:0000313" key="3">
    <source>
        <dbReference type="EMBL" id="PVD18837.1"/>
    </source>
</evidence>
<name>A0A2T7NCF7_POMCA</name>
<sequence>MMEVTRVRLTLTLLLVQCVTGGADVDTRSVQLVEENVDVEYKRDIPDETDFGPYPRLVEDETDDQSFLENEAVFVRNAAKKRYSNPSDYYYQQKVAQTERELQVCCREMGWPMPRIVVSSNSGWPWWAAYDDRRKRQYSGYTYVQNLAEKLSLLERELLRCQQAKASRTPAPLTPDYPSLIRSLELEVANLIRLLRWCIKLGGFSFIKLNQDKRSQLYQTQRVAKLQTLKTLYQSEVTSCFKGIGRLPNGELIPTPPPVKKLMSRSPPSSHHADTDHHDSSNHHTLANHNFTVDDNIWDLHDHHTVYYPVLSN</sequence>
<dbReference type="Proteomes" id="UP000245119">
    <property type="component" value="Linkage Group LG14"/>
</dbReference>
<gene>
    <name evidence="3" type="ORF">C0Q70_21390</name>
</gene>
<accession>A0A2T7NCF7</accession>
<dbReference type="OrthoDB" id="10664428at2759"/>
<feature type="region of interest" description="Disordered" evidence="1">
    <location>
        <begin position="251"/>
        <end position="286"/>
    </location>
</feature>